<dbReference type="InterPro" id="IPR027417">
    <property type="entry name" value="P-loop_NTPase"/>
</dbReference>
<dbReference type="AlphaFoldDB" id="A0A7S8IXW4"/>
<gene>
    <name evidence="2" type="ORF">Nkreftii_000233</name>
</gene>
<dbReference type="Gene3D" id="3.40.50.300">
    <property type="entry name" value="P-loop containing nucleotide triphosphate hydrolases"/>
    <property type="match status" value="1"/>
</dbReference>
<dbReference type="Proteomes" id="UP000593737">
    <property type="component" value="Chromosome"/>
</dbReference>
<dbReference type="InterPro" id="IPR023214">
    <property type="entry name" value="HAD_sf"/>
</dbReference>
<dbReference type="SUPFAM" id="SSF52540">
    <property type="entry name" value="P-loop containing nucleoside triphosphate hydrolases"/>
    <property type="match status" value="1"/>
</dbReference>
<feature type="domain" description="Helicase HerA central" evidence="1">
    <location>
        <begin position="238"/>
        <end position="296"/>
    </location>
</feature>
<accession>A0A7S8IXW4</accession>
<dbReference type="Gene3D" id="3.40.50.1000">
    <property type="entry name" value="HAD superfamily/HAD-like"/>
    <property type="match status" value="1"/>
</dbReference>
<dbReference type="GO" id="GO:0005829">
    <property type="term" value="C:cytosol"/>
    <property type="evidence" value="ECO:0007669"/>
    <property type="project" value="TreeGrafter"/>
</dbReference>
<protein>
    <recommendedName>
        <fullName evidence="1">Helicase HerA central domain-containing protein</fullName>
    </recommendedName>
</protein>
<dbReference type="Gene3D" id="3.90.1070.10">
    <property type="match status" value="1"/>
</dbReference>
<evidence type="ECO:0000313" key="2">
    <source>
        <dbReference type="EMBL" id="QPD02459.1"/>
    </source>
</evidence>
<sequence>MYRRVLAFDFDGTLAVNGVVSPEVETALEQCRASGHVLFLVTGRRYETVSLGHLAELFSGIVWENGAVLSHTASGETYLPFGQLDPRLLKAIEEAGIPFERGLAIAATWTPHDQALWHILSSLGSSTSLEYNKSAVMALPPGATKGSGLERLLALCGLSPRNLAAFGDAENDLSMLTLAEVSVAVADAVPAVIETADVLATAPGPQGVLEILKAYPLSGKFLDIPLKRERPILLGQTESGTAVHIPAAQLAGLNLGVFGNSATGKSWMVGLLAEGLHHEDYQVLLIDPEGDFRGLRVLPRFVSMSGDRATLPSPTAVVSLIEDGGVSLVLDLSQYPVTLRSHYVAELMRALRPVRERKFRPHWIVLDEAQEFLLEGGEITSLLRPILEAGGWAFVSYRPDRLSESVLASLNQLLLTRITDNMIGDYLRTHCTTCSLKDAHLNQIPMGSALLCGRDVVRMRPAIRRVPHVRHLYKYLDSPLPPGKRFVFRTEKAHLGIEAASLYELSHLIPTLPLESLEYHDRREDFVRWAESTLGDGGLASRLRKVANRRYQGEELRQALNQVVSSHYEEIRRSR</sequence>
<evidence type="ECO:0000259" key="1">
    <source>
        <dbReference type="Pfam" id="PF01935"/>
    </source>
</evidence>
<dbReference type="InterPro" id="IPR036412">
    <property type="entry name" value="HAD-like_sf"/>
</dbReference>
<dbReference type="Pfam" id="PF08282">
    <property type="entry name" value="Hydrolase_3"/>
    <property type="match status" value="2"/>
</dbReference>
<dbReference type="PANTHER" id="PTHR10000">
    <property type="entry name" value="PHOSPHOSERINE PHOSPHATASE"/>
    <property type="match status" value="1"/>
</dbReference>
<dbReference type="SUPFAM" id="SSF56784">
    <property type="entry name" value="HAD-like"/>
    <property type="match status" value="1"/>
</dbReference>
<dbReference type="KEGG" id="nkf:Nkreftii_000233"/>
<evidence type="ECO:0000313" key="3">
    <source>
        <dbReference type="Proteomes" id="UP000593737"/>
    </source>
</evidence>
<name>A0A7S8IXW4_9BACT</name>
<dbReference type="Pfam" id="PF01935">
    <property type="entry name" value="DUF87"/>
    <property type="match status" value="1"/>
</dbReference>
<dbReference type="EMBL" id="CP047423">
    <property type="protein sequence ID" value="QPD02459.1"/>
    <property type="molecule type" value="Genomic_DNA"/>
</dbReference>
<dbReference type="PANTHER" id="PTHR10000:SF8">
    <property type="entry name" value="HAD SUPERFAMILY HYDROLASE-LIKE, TYPE 3"/>
    <property type="match status" value="1"/>
</dbReference>
<dbReference type="GO" id="GO:0000287">
    <property type="term" value="F:magnesium ion binding"/>
    <property type="evidence" value="ECO:0007669"/>
    <property type="project" value="TreeGrafter"/>
</dbReference>
<dbReference type="InterPro" id="IPR002789">
    <property type="entry name" value="HerA_central"/>
</dbReference>
<dbReference type="GO" id="GO:0016791">
    <property type="term" value="F:phosphatase activity"/>
    <property type="evidence" value="ECO:0007669"/>
    <property type="project" value="TreeGrafter"/>
</dbReference>
<organism evidence="2 3">
    <name type="scientific">Candidatus Nitrospira kreftii</name>
    <dbReference type="NCBI Taxonomy" id="2652173"/>
    <lineage>
        <taxon>Bacteria</taxon>
        <taxon>Pseudomonadati</taxon>
        <taxon>Nitrospirota</taxon>
        <taxon>Nitrospiria</taxon>
        <taxon>Nitrospirales</taxon>
        <taxon>Nitrospiraceae</taxon>
        <taxon>Nitrospira</taxon>
    </lineage>
</organism>
<reference evidence="2 3" key="1">
    <citation type="journal article" date="2020" name="ISME J.">
        <title>Enrichment and physiological characterization of a novel comammox Nitrospira indicates ammonium inhibition of complete nitrification.</title>
        <authorList>
            <person name="Sakoula D."/>
            <person name="Koch H."/>
            <person name="Frank J."/>
            <person name="Jetten M.S.M."/>
            <person name="van Kessel M.A.H.J."/>
            <person name="Lucker S."/>
        </authorList>
    </citation>
    <scope>NUCLEOTIDE SEQUENCE [LARGE SCALE GENOMIC DNA]</scope>
    <source>
        <strain evidence="2">Comreactor17</strain>
    </source>
</reference>
<proteinExistence type="predicted"/>